<evidence type="ECO:0000256" key="3">
    <source>
        <dbReference type="ARBA" id="ARBA00023163"/>
    </source>
</evidence>
<proteinExistence type="predicted"/>
<dbReference type="InterPro" id="IPR050109">
    <property type="entry name" value="HTH-type_TetR-like_transc_reg"/>
</dbReference>
<evidence type="ECO:0000256" key="5">
    <source>
        <dbReference type="SAM" id="MobiDB-lite"/>
    </source>
</evidence>
<feature type="domain" description="HTH tetR-type" evidence="6">
    <location>
        <begin position="26"/>
        <end position="86"/>
    </location>
</feature>
<sequence length="240" mass="26440">MGMKKSPDQSISHGVSREQGREQGRESTRQRLLDAAGMVFAEHGYDRATGKEICERAGANPAAINYHFGGKDKLYAAALHEAHRRFLTAEDLRASLPPGMPPAERVGVIIRDLLSNLLTTDPSAWQLKLMTQEMMRPTPFLDELVRVEIAPKSMFLRGAVAELLGRPDSHPSVQLSCMNIIALCLSQYLNREIFRRVFPDLDLSGDALELLTAHTLSFVTGGLRQVVATLPGAPLPQEKS</sequence>
<accession>A0ABS0J7B3</accession>
<evidence type="ECO:0000313" key="7">
    <source>
        <dbReference type="EMBL" id="MBG3878286.1"/>
    </source>
</evidence>
<protein>
    <submittedName>
        <fullName evidence="7">Helix-turn-helix transcriptional regulator</fullName>
    </submittedName>
</protein>
<dbReference type="Gene3D" id="1.10.10.60">
    <property type="entry name" value="Homeodomain-like"/>
    <property type="match status" value="1"/>
</dbReference>
<dbReference type="SUPFAM" id="SSF48498">
    <property type="entry name" value="Tetracyclin repressor-like, C-terminal domain"/>
    <property type="match status" value="1"/>
</dbReference>
<feature type="compositionally biased region" description="Basic and acidic residues" evidence="5">
    <location>
        <begin position="15"/>
        <end position="30"/>
    </location>
</feature>
<dbReference type="PROSITE" id="PS50977">
    <property type="entry name" value="HTH_TETR_2"/>
    <property type="match status" value="1"/>
</dbReference>
<evidence type="ECO:0000313" key="8">
    <source>
        <dbReference type="Proteomes" id="UP001194469"/>
    </source>
</evidence>
<comment type="caution">
    <text evidence="7">The sequence shown here is derived from an EMBL/GenBank/DDBJ whole genome shotgun (WGS) entry which is preliminary data.</text>
</comment>
<dbReference type="InterPro" id="IPR036271">
    <property type="entry name" value="Tet_transcr_reg_TetR-rel_C_sf"/>
</dbReference>
<evidence type="ECO:0000256" key="4">
    <source>
        <dbReference type="PROSITE-ProRule" id="PRU00335"/>
    </source>
</evidence>
<dbReference type="Pfam" id="PF09209">
    <property type="entry name" value="CecR_C"/>
    <property type="match status" value="1"/>
</dbReference>
<reference evidence="7 8" key="1">
    <citation type="submission" date="2019-08" db="EMBL/GenBank/DDBJ databases">
        <authorList>
            <person name="Luo N."/>
        </authorList>
    </citation>
    <scope>NUCLEOTIDE SEQUENCE [LARGE SCALE GENOMIC DNA]</scope>
    <source>
        <strain evidence="7 8">NCIMB 9442</strain>
    </source>
</reference>
<evidence type="ECO:0000259" key="6">
    <source>
        <dbReference type="PROSITE" id="PS50977"/>
    </source>
</evidence>
<dbReference type="Pfam" id="PF00440">
    <property type="entry name" value="TetR_N"/>
    <property type="match status" value="1"/>
</dbReference>
<feature type="DNA-binding region" description="H-T-H motif" evidence="4">
    <location>
        <begin position="49"/>
        <end position="68"/>
    </location>
</feature>
<keyword evidence="3" id="KW-0804">Transcription</keyword>
<keyword evidence="1" id="KW-0805">Transcription regulation</keyword>
<dbReference type="EMBL" id="VRYY01000530">
    <property type="protein sequence ID" value="MBG3878286.1"/>
    <property type="molecule type" value="Genomic_DNA"/>
</dbReference>
<gene>
    <name evidence="7" type="ORF">FVW20_15025</name>
</gene>
<keyword evidence="2 4" id="KW-0238">DNA-binding</keyword>
<dbReference type="PANTHER" id="PTHR30055:SF234">
    <property type="entry name" value="HTH-TYPE TRANSCRIPTIONAL REGULATOR BETI"/>
    <property type="match status" value="1"/>
</dbReference>
<organism evidence="7 8">
    <name type="scientific">Nitratidesulfovibrio oxamicus</name>
    <dbReference type="NCBI Taxonomy" id="32016"/>
    <lineage>
        <taxon>Bacteria</taxon>
        <taxon>Pseudomonadati</taxon>
        <taxon>Thermodesulfobacteriota</taxon>
        <taxon>Desulfovibrionia</taxon>
        <taxon>Desulfovibrionales</taxon>
        <taxon>Desulfovibrionaceae</taxon>
        <taxon>Nitratidesulfovibrio</taxon>
    </lineage>
</organism>
<dbReference type="Gene3D" id="1.10.357.10">
    <property type="entry name" value="Tetracycline Repressor, domain 2"/>
    <property type="match status" value="1"/>
</dbReference>
<feature type="region of interest" description="Disordered" evidence="5">
    <location>
        <begin position="1"/>
        <end position="30"/>
    </location>
</feature>
<dbReference type="SUPFAM" id="SSF46689">
    <property type="entry name" value="Homeodomain-like"/>
    <property type="match status" value="1"/>
</dbReference>
<dbReference type="PRINTS" id="PR00455">
    <property type="entry name" value="HTHTETR"/>
</dbReference>
<dbReference type="InterPro" id="IPR009057">
    <property type="entry name" value="Homeodomain-like_sf"/>
</dbReference>
<dbReference type="PANTHER" id="PTHR30055">
    <property type="entry name" value="HTH-TYPE TRANSCRIPTIONAL REGULATOR RUTR"/>
    <property type="match status" value="1"/>
</dbReference>
<evidence type="ECO:0000256" key="1">
    <source>
        <dbReference type="ARBA" id="ARBA00023015"/>
    </source>
</evidence>
<evidence type="ECO:0000256" key="2">
    <source>
        <dbReference type="ARBA" id="ARBA00023125"/>
    </source>
</evidence>
<dbReference type="Proteomes" id="UP001194469">
    <property type="component" value="Unassembled WGS sequence"/>
</dbReference>
<keyword evidence="8" id="KW-1185">Reference proteome</keyword>
<name>A0ABS0J7B3_9BACT</name>
<dbReference type="InterPro" id="IPR001647">
    <property type="entry name" value="HTH_TetR"/>
</dbReference>
<dbReference type="InterPro" id="IPR015292">
    <property type="entry name" value="Tscrpt_reg_YbiH_C"/>
</dbReference>